<dbReference type="InterPro" id="IPR020864">
    <property type="entry name" value="MACPF"/>
</dbReference>
<dbReference type="PROSITE" id="PS00279">
    <property type="entry name" value="MACPF_1"/>
    <property type="match status" value="1"/>
</dbReference>
<evidence type="ECO:0000256" key="7">
    <source>
        <dbReference type="ARBA" id="ARBA00022692"/>
    </source>
</evidence>
<dbReference type="InterPro" id="IPR000884">
    <property type="entry name" value="TSP1_rpt"/>
</dbReference>
<sequence>MIFVVLQTKGSYDFKLEFYESYKEFSEHTMSSTMSRTTVSFSFAVPGLFEIGFNYDESKYKKSVKKLRSYAGKTSNFIHAHSRLEIARYALKMNNLMLHPEFLSRLRALPLEYTYGEYRQLYSDYGTHYITEATLGGDFDYTLILNKENFQKSGYSLNDAKLCLQMGFKLGVNIKGLSVSGGVQSGGCNGLLREFGNSKNSSSMVEDYVAIVKGGDSETVSRLAAKEFPTPDIMQLWGEAVHYNPDFISTKMAPLYELVTGQDFTNANMLKKNLKRALLEFLSESDSCRCAPCLNNGVAVLKGTRCECICPNGFRGLSCEDTKRSVMAVDGNWSCWSEWSPCTGRVKKRTRQCNNPAPQNGGGSCQGKHEDSTDCF</sequence>
<keyword evidence="8" id="KW-0677">Repeat</keyword>
<comment type="similarity">
    <text evidence="3">Belongs to the complement C6/C7/C8/C9 family.</text>
</comment>
<dbReference type="OrthoDB" id="6150863at2759"/>
<dbReference type="InterPro" id="IPR000742">
    <property type="entry name" value="EGF"/>
</dbReference>
<dbReference type="Gene3D" id="2.20.100.10">
    <property type="entry name" value="Thrombospondin type-1 (TSP1) repeat"/>
    <property type="match status" value="1"/>
</dbReference>
<evidence type="ECO:0000256" key="4">
    <source>
        <dbReference type="ARBA" id="ARBA00013949"/>
    </source>
</evidence>
<evidence type="ECO:0000256" key="5">
    <source>
        <dbReference type="ARBA" id="ARBA00022452"/>
    </source>
</evidence>
<evidence type="ECO:0000313" key="18">
    <source>
        <dbReference type="EMBL" id="TTG32354.1"/>
    </source>
</evidence>
<dbReference type="PROSITE" id="PS01186">
    <property type="entry name" value="EGF_2"/>
    <property type="match status" value="1"/>
</dbReference>
<keyword evidence="10" id="KW-0472">Membrane</keyword>
<evidence type="ECO:0000256" key="12">
    <source>
        <dbReference type="ARBA" id="ARBA00023180"/>
    </source>
</evidence>
<evidence type="ECO:0000256" key="10">
    <source>
        <dbReference type="ARBA" id="ARBA00023136"/>
    </source>
</evidence>
<dbReference type="GO" id="GO:0005579">
    <property type="term" value="C:membrane attack complex"/>
    <property type="evidence" value="ECO:0007669"/>
    <property type="project" value="InterPro"/>
</dbReference>
<dbReference type="GO" id="GO:0031640">
    <property type="term" value="P:killing of cells of another organism"/>
    <property type="evidence" value="ECO:0007669"/>
    <property type="project" value="UniProtKB-KW"/>
</dbReference>
<dbReference type="GO" id="GO:0006956">
    <property type="term" value="P:complement activation"/>
    <property type="evidence" value="ECO:0007669"/>
    <property type="project" value="TreeGrafter"/>
</dbReference>
<dbReference type="PRINTS" id="PR01705">
    <property type="entry name" value="TSP1REPEAT"/>
</dbReference>
<keyword evidence="7" id="KW-0812">Transmembrane</keyword>
<name>A0A556VAX3_BAGYA</name>
<feature type="region of interest" description="Disordered" evidence="16">
    <location>
        <begin position="353"/>
        <end position="376"/>
    </location>
</feature>
<keyword evidence="5" id="KW-1134">Transmembrane beta strand</keyword>
<dbReference type="GO" id="GO:0005576">
    <property type="term" value="C:extracellular region"/>
    <property type="evidence" value="ECO:0007669"/>
    <property type="project" value="UniProtKB-SubCell"/>
</dbReference>
<evidence type="ECO:0000256" key="1">
    <source>
        <dbReference type="ARBA" id="ARBA00004276"/>
    </source>
</evidence>
<dbReference type="PRINTS" id="PR00764">
    <property type="entry name" value="COMPLEMENTC9"/>
</dbReference>
<gene>
    <name evidence="18" type="ORF">Baya_15152</name>
</gene>
<evidence type="ECO:0000256" key="14">
    <source>
        <dbReference type="ARBA" id="ARBA00093292"/>
    </source>
</evidence>
<evidence type="ECO:0000256" key="11">
    <source>
        <dbReference type="ARBA" id="ARBA00023157"/>
    </source>
</evidence>
<feature type="compositionally biased region" description="Basic and acidic residues" evidence="16">
    <location>
        <begin position="367"/>
        <end position="376"/>
    </location>
</feature>
<evidence type="ECO:0000256" key="15">
    <source>
        <dbReference type="ARBA" id="ARBA00093472"/>
    </source>
</evidence>
<evidence type="ECO:0000256" key="13">
    <source>
        <dbReference type="ARBA" id="ARBA00031383"/>
    </source>
</evidence>
<keyword evidence="11" id="KW-1015">Disulfide bond</keyword>
<dbReference type="InterPro" id="IPR036383">
    <property type="entry name" value="TSP1_rpt_sf"/>
</dbReference>
<dbReference type="InterPro" id="IPR020863">
    <property type="entry name" value="MACPF_CS"/>
</dbReference>
<dbReference type="AlphaFoldDB" id="A0A556VAX3"/>
<evidence type="ECO:0000256" key="6">
    <source>
        <dbReference type="ARBA" id="ARBA00022525"/>
    </source>
</evidence>
<reference evidence="18 19" key="1">
    <citation type="journal article" date="2019" name="Genome Biol. Evol.">
        <title>Whole-Genome Sequencing of the Giant Devil Catfish, Bagarius yarrelli.</title>
        <authorList>
            <person name="Jiang W."/>
            <person name="Lv Y."/>
            <person name="Cheng L."/>
            <person name="Yang K."/>
            <person name="Chao B."/>
            <person name="Wang X."/>
            <person name="Li Y."/>
            <person name="Pan X."/>
            <person name="You X."/>
            <person name="Zhang Y."/>
            <person name="Yang J."/>
            <person name="Li J."/>
            <person name="Zhang X."/>
            <person name="Liu S."/>
            <person name="Sun C."/>
            <person name="Yang J."/>
            <person name="Shi Q."/>
        </authorList>
    </citation>
    <scope>NUCLEOTIDE SEQUENCE [LARGE SCALE GENOMIC DNA]</scope>
    <source>
        <strain evidence="18">JWS20170419001</strain>
        <tissue evidence="18">Muscle</tissue>
    </source>
</reference>
<dbReference type="SUPFAM" id="SSF82895">
    <property type="entry name" value="TSP-1 type 1 repeat"/>
    <property type="match status" value="1"/>
</dbReference>
<dbReference type="InterPro" id="IPR001862">
    <property type="entry name" value="MAC_perforin"/>
</dbReference>
<dbReference type="SUPFAM" id="SSF57196">
    <property type="entry name" value="EGF/Laminin"/>
    <property type="match status" value="1"/>
</dbReference>
<dbReference type="FunFam" id="2.20.100.10:FF:000001">
    <property type="entry name" value="semaphorin-5A isoform X1"/>
    <property type="match status" value="1"/>
</dbReference>
<evidence type="ECO:0000256" key="8">
    <source>
        <dbReference type="ARBA" id="ARBA00022737"/>
    </source>
</evidence>
<protein>
    <recommendedName>
        <fullName evidence="4">Complement component C8 beta chain</fullName>
    </recommendedName>
    <alternativeName>
        <fullName evidence="13">Complement component 8 subunit beta</fullName>
    </alternativeName>
</protein>
<dbReference type="PROSITE" id="PS50092">
    <property type="entry name" value="TSP1"/>
    <property type="match status" value="1"/>
</dbReference>
<dbReference type="Pfam" id="PF21195">
    <property type="entry name" value="EGF_C8A_B_C6"/>
    <property type="match status" value="1"/>
</dbReference>
<evidence type="ECO:0000256" key="3">
    <source>
        <dbReference type="ARBA" id="ARBA00009214"/>
    </source>
</evidence>
<evidence type="ECO:0000256" key="2">
    <source>
        <dbReference type="ARBA" id="ARBA00004613"/>
    </source>
</evidence>
<accession>A0A556VAX3</accession>
<dbReference type="PROSITE" id="PS51412">
    <property type="entry name" value="MACPF_2"/>
    <property type="match status" value="1"/>
</dbReference>
<comment type="function">
    <text evidence="14">Component of the membrane attack complex (MAC), a multiprotein complex activated by the complement cascade, which inserts into a target cell membrane and forms a pore, leading to target cell membrane rupture and cell lysis. The MAC is initiated by proteolytic cleavage of C5 into complement C5b in response to the classical, alternative, lectin and GZMK complement pathways. The complement pathways consist in a cascade of proteins that leads to phagocytosis and breakdown of pathogens and signaling that strengthens the adaptive immune system. C8B, together with C8A and C8G, inserts into the target membrane, but does not form pores by itself. During MAC assembly, associates with C5b, C6 and C7 to form the C5b8 intermediate complex that inserts into the target membrane and traverses the bilayer increasing membrane rigidity.</text>
</comment>
<evidence type="ECO:0000256" key="9">
    <source>
        <dbReference type="ARBA" id="ARBA00022852"/>
    </source>
</evidence>
<keyword evidence="19" id="KW-1185">Reference proteome</keyword>
<dbReference type="SMART" id="SM00457">
    <property type="entry name" value="MACPF"/>
    <property type="match status" value="1"/>
</dbReference>
<dbReference type="Gene3D" id="2.10.25.10">
    <property type="entry name" value="Laminin"/>
    <property type="match status" value="1"/>
</dbReference>
<dbReference type="PROSITE" id="PS00022">
    <property type="entry name" value="EGF_1"/>
    <property type="match status" value="1"/>
</dbReference>
<comment type="subcellular location">
    <subcellularLocation>
        <location evidence="2">Secreted</location>
    </subcellularLocation>
    <subcellularLocation>
        <location evidence="1">Target cell membrane</location>
        <topology evidence="1">Multi-pass membrane protein</topology>
    </subcellularLocation>
</comment>
<evidence type="ECO:0000259" key="17">
    <source>
        <dbReference type="PROSITE" id="PS51412"/>
    </source>
</evidence>
<evidence type="ECO:0000256" key="16">
    <source>
        <dbReference type="SAM" id="MobiDB-lite"/>
    </source>
</evidence>
<comment type="caution">
    <text evidence="18">The sequence shown here is derived from an EMBL/GenBank/DDBJ whole genome shotgun (WGS) entry which is preliminary data.</text>
</comment>
<evidence type="ECO:0000313" key="19">
    <source>
        <dbReference type="Proteomes" id="UP000319801"/>
    </source>
</evidence>
<keyword evidence="9" id="KW-0204">Cytolysis</keyword>
<dbReference type="Proteomes" id="UP000319801">
    <property type="component" value="Unassembled WGS sequence"/>
</dbReference>
<dbReference type="EMBL" id="VCAZ01000201">
    <property type="protein sequence ID" value="TTG32354.1"/>
    <property type="molecule type" value="Genomic_DNA"/>
</dbReference>
<dbReference type="InterPro" id="IPR048831">
    <property type="entry name" value="C8A_B_C6_EGF-like"/>
</dbReference>
<proteinExistence type="inferred from homology"/>
<feature type="domain" description="MACPF" evidence="17">
    <location>
        <begin position="1"/>
        <end position="289"/>
    </location>
</feature>
<dbReference type="PANTHER" id="PTHR45742:SF5">
    <property type="entry name" value="COMPLEMENT COMPONENT C8 BETA CHAIN"/>
    <property type="match status" value="1"/>
</dbReference>
<keyword evidence="12" id="KW-0325">Glycoprotein</keyword>
<dbReference type="PANTHER" id="PTHR45742">
    <property type="entry name" value="COMPLEMENT COMPONENT C6"/>
    <property type="match status" value="1"/>
</dbReference>
<keyword evidence="6" id="KW-0964">Secreted</keyword>
<dbReference type="Pfam" id="PF01823">
    <property type="entry name" value="MACPF"/>
    <property type="match status" value="1"/>
</dbReference>
<comment type="subunit">
    <text evidence="15">Heterotrimer of 3 chains: alpha (C8A), beta (C8B) and gamma (C8G); the alpha and gamma chains are disulfide bonded. Component of the membrane attack complex (MAC), composed of complement C5b, C6, C7, C8A, C8B, C8G and multiple copies of the pore-forming subunit C9.</text>
</comment>
<organism evidence="18 19">
    <name type="scientific">Bagarius yarrelli</name>
    <name type="common">Goonch</name>
    <name type="synonym">Bagrus yarrelli</name>
    <dbReference type="NCBI Taxonomy" id="175774"/>
    <lineage>
        <taxon>Eukaryota</taxon>
        <taxon>Metazoa</taxon>
        <taxon>Chordata</taxon>
        <taxon>Craniata</taxon>
        <taxon>Vertebrata</taxon>
        <taxon>Euteleostomi</taxon>
        <taxon>Actinopterygii</taxon>
        <taxon>Neopterygii</taxon>
        <taxon>Teleostei</taxon>
        <taxon>Ostariophysi</taxon>
        <taxon>Siluriformes</taxon>
        <taxon>Sisoridae</taxon>
        <taxon>Sisorinae</taxon>
        <taxon>Bagarius</taxon>
    </lineage>
</organism>